<reference evidence="2" key="2">
    <citation type="journal article" date="2021" name="PeerJ">
        <title>Extensive microbial diversity within the chicken gut microbiome revealed by metagenomics and culture.</title>
        <authorList>
            <person name="Gilroy R."/>
            <person name="Ravi A."/>
            <person name="Getino M."/>
            <person name="Pursley I."/>
            <person name="Horton D.L."/>
            <person name="Alikhan N.F."/>
            <person name="Baker D."/>
            <person name="Gharbi K."/>
            <person name="Hall N."/>
            <person name="Watson M."/>
            <person name="Adriaenssens E.M."/>
            <person name="Foster-Nyarko E."/>
            <person name="Jarju S."/>
            <person name="Secka A."/>
            <person name="Antonio M."/>
            <person name="Oren A."/>
            <person name="Chaudhuri R.R."/>
            <person name="La Ragione R."/>
            <person name="Hildebrand F."/>
            <person name="Pallen M.J."/>
        </authorList>
    </citation>
    <scope>NUCLEOTIDE SEQUENCE</scope>
    <source>
        <strain evidence="2">7293</strain>
    </source>
</reference>
<dbReference type="InterPro" id="IPR019606">
    <property type="entry name" value="GerMN"/>
</dbReference>
<dbReference type="Pfam" id="PF10646">
    <property type="entry name" value="Germane"/>
    <property type="match status" value="1"/>
</dbReference>
<proteinExistence type="predicted"/>
<evidence type="ECO:0000259" key="1">
    <source>
        <dbReference type="Pfam" id="PF10646"/>
    </source>
</evidence>
<feature type="domain" description="GerMN" evidence="1">
    <location>
        <begin position="79"/>
        <end position="160"/>
    </location>
</feature>
<evidence type="ECO:0000313" key="3">
    <source>
        <dbReference type="Proteomes" id="UP000823615"/>
    </source>
</evidence>
<dbReference type="EMBL" id="JADIMT010000040">
    <property type="protein sequence ID" value="MBO8435959.1"/>
    <property type="molecule type" value="Genomic_DNA"/>
</dbReference>
<organism evidence="2 3">
    <name type="scientific">Candidatus Ornithospirochaeta stercoripullorum</name>
    <dbReference type="NCBI Taxonomy" id="2840899"/>
    <lineage>
        <taxon>Bacteria</taxon>
        <taxon>Pseudomonadati</taxon>
        <taxon>Spirochaetota</taxon>
        <taxon>Spirochaetia</taxon>
        <taxon>Spirochaetales</taxon>
        <taxon>Spirochaetaceae</taxon>
        <taxon>Spirochaetaceae incertae sedis</taxon>
        <taxon>Candidatus Ornithospirochaeta</taxon>
    </lineage>
</organism>
<evidence type="ECO:0000313" key="2">
    <source>
        <dbReference type="EMBL" id="MBO8435959.1"/>
    </source>
</evidence>
<comment type="caution">
    <text evidence="2">The sequence shown here is derived from an EMBL/GenBank/DDBJ whole genome shotgun (WGS) entry which is preliminary data.</text>
</comment>
<name>A0A9D9E2L8_9SPIO</name>
<protein>
    <submittedName>
        <fullName evidence="2">GerMN domain-containing protein</fullName>
    </submittedName>
</protein>
<dbReference type="AlphaFoldDB" id="A0A9D9E2L8"/>
<reference evidence="2" key="1">
    <citation type="submission" date="2020-10" db="EMBL/GenBank/DDBJ databases">
        <authorList>
            <person name="Gilroy R."/>
        </authorList>
    </citation>
    <scope>NUCLEOTIDE SEQUENCE</scope>
    <source>
        <strain evidence="2">7293</strain>
    </source>
</reference>
<sequence>MGDRNKRIWPFLLLLAFTAALSAAVLFIRFPYIISLVAEYKSNEADTNATLEIERALFKDGEEVFSPYALKEWGRDTLHLAAEAAIAPVTSKEKAEGLVSYVPKKTRLIGISERDGYIFINLSDEMEKASEEAFKAIEDTIMRAVPSKALRFLIEGEEIELPVNSLN</sequence>
<gene>
    <name evidence="2" type="ORF">IAA97_03165</name>
</gene>
<dbReference type="Proteomes" id="UP000823615">
    <property type="component" value="Unassembled WGS sequence"/>
</dbReference>
<accession>A0A9D9E2L8</accession>